<organism evidence="2 3">
    <name type="scientific">Petrolisthes manimaculis</name>
    <dbReference type="NCBI Taxonomy" id="1843537"/>
    <lineage>
        <taxon>Eukaryota</taxon>
        <taxon>Metazoa</taxon>
        <taxon>Ecdysozoa</taxon>
        <taxon>Arthropoda</taxon>
        <taxon>Crustacea</taxon>
        <taxon>Multicrustacea</taxon>
        <taxon>Malacostraca</taxon>
        <taxon>Eumalacostraca</taxon>
        <taxon>Eucarida</taxon>
        <taxon>Decapoda</taxon>
        <taxon>Pleocyemata</taxon>
        <taxon>Anomura</taxon>
        <taxon>Galatheoidea</taxon>
        <taxon>Porcellanidae</taxon>
        <taxon>Petrolisthes</taxon>
    </lineage>
</organism>
<evidence type="ECO:0000313" key="3">
    <source>
        <dbReference type="Proteomes" id="UP001292094"/>
    </source>
</evidence>
<dbReference type="Proteomes" id="UP001292094">
    <property type="component" value="Unassembled WGS sequence"/>
</dbReference>
<dbReference type="AlphaFoldDB" id="A0AAE1QKQ0"/>
<comment type="caution">
    <text evidence="2">The sequence shown here is derived from an EMBL/GenBank/DDBJ whole genome shotgun (WGS) entry which is preliminary data.</text>
</comment>
<reference evidence="2" key="1">
    <citation type="submission" date="2023-11" db="EMBL/GenBank/DDBJ databases">
        <title>Genome assemblies of two species of porcelain crab, Petrolisthes cinctipes and Petrolisthes manimaculis (Anomura: Porcellanidae).</title>
        <authorList>
            <person name="Angst P."/>
        </authorList>
    </citation>
    <scope>NUCLEOTIDE SEQUENCE</scope>
    <source>
        <strain evidence="2">PB745_02</strain>
        <tissue evidence="2">Gill</tissue>
    </source>
</reference>
<feature type="transmembrane region" description="Helical" evidence="1">
    <location>
        <begin position="29"/>
        <end position="49"/>
    </location>
</feature>
<proteinExistence type="predicted"/>
<evidence type="ECO:0000313" key="2">
    <source>
        <dbReference type="EMBL" id="KAK4328501.1"/>
    </source>
</evidence>
<evidence type="ECO:0000256" key="1">
    <source>
        <dbReference type="SAM" id="Phobius"/>
    </source>
</evidence>
<keyword evidence="1" id="KW-0812">Transmembrane</keyword>
<sequence>MRQVQCRVHYVPSRGVGESYSPTRPRTKCLIPAGIVSDVLLLWFVAAITPPQEDLDTYNYNGEIWERSLQQRYH</sequence>
<dbReference type="EMBL" id="JAWZYT010000073">
    <property type="protein sequence ID" value="KAK4328501.1"/>
    <property type="molecule type" value="Genomic_DNA"/>
</dbReference>
<accession>A0AAE1QKQ0</accession>
<keyword evidence="3" id="KW-1185">Reference proteome</keyword>
<protein>
    <submittedName>
        <fullName evidence="2">Uncharacterized protein</fullName>
    </submittedName>
</protein>
<gene>
    <name evidence="2" type="ORF">Pmani_001100</name>
</gene>
<keyword evidence="1" id="KW-0472">Membrane</keyword>
<keyword evidence="1" id="KW-1133">Transmembrane helix</keyword>
<name>A0AAE1QKQ0_9EUCA</name>